<gene>
    <name evidence="1" type="ORF">LEA_00230</name>
</gene>
<comment type="caution">
    <text evidence="1">The sequence shown here is derived from an EMBL/GenBank/DDBJ whole genome shotgun (WGS) entry which is preliminary data.</text>
</comment>
<sequence length="67" mass="7914">MLNTGRLAAPQYQKIMAQGTDYFKLTIQNYLDARAREDELFAPRYANRKRTLTIDCTFIINQVRTER</sequence>
<reference evidence="1" key="1">
    <citation type="journal article" date="2013" name="Environ. Microbiol.">
        <title>Microbiota from the distal guts of lean and obese adolescents exhibit partial functional redundancy besides clear differences in community structure.</title>
        <authorList>
            <person name="Ferrer M."/>
            <person name="Ruiz A."/>
            <person name="Lanza F."/>
            <person name="Haange S.B."/>
            <person name="Oberbach A."/>
            <person name="Till H."/>
            <person name="Bargiela R."/>
            <person name="Campoy C."/>
            <person name="Segura M.T."/>
            <person name="Richter M."/>
            <person name="von Bergen M."/>
            <person name="Seifert J."/>
            <person name="Suarez A."/>
        </authorList>
    </citation>
    <scope>NUCLEOTIDE SEQUENCE</scope>
</reference>
<proteinExistence type="predicted"/>
<name>K1UHB6_9ZZZZ</name>
<dbReference type="InterPro" id="IPR025624">
    <property type="entry name" value="PcfK"/>
</dbReference>
<feature type="non-terminal residue" evidence="1">
    <location>
        <position position="67"/>
    </location>
</feature>
<accession>K1UHB6</accession>
<dbReference type="EMBL" id="AJWY01000161">
    <property type="protein sequence ID" value="EKC81548.1"/>
    <property type="molecule type" value="Genomic_DNA"/>
</dbReference>
<dbReference type="Pfam" id="PF14058">
    <property type="entry name" value="PcfK"/>
    <property type="match status" value="1"/>
</dbReference>
<evidence type="ECO:0000313" key="1">
    <source>
        <dbReference type="EMBL" id="EKC81548.1"/>
    </source>
</evidence>
<dbReference type="AlphaFoldDB" id="K1UHB6"/>
<protein>
    <submittedName>
        <fullName evidence="1">Uncharacterized protein</fullName>
    </submittedName>
</protein>
<organism evidence="1">
    <name type="scientific">human gut metagenome</name>
    <dbReference type="NCBI Taxonomy" id="408170"/>
    <lineage>
        <taxon>unclassified sequences</taxon>
        <taxon>metagenomes</taxon>
        <taxon>organismal metagenomes</taxon>
    </lineage>
</organism>